<dbReference type="EMBL" id="JABBWD010000079">
    <property type="protein sequence ID" value="KAG1768462.1"/>
    <property type="molecule type" value="Genomic_DNA"/>
</dbReference>
<feature type="transmembrane region" description="Helical" evidence="3">
    <location>
        <begin position="76"/>
        <end position="99"/>
    </location>
</feature>
<dbReference type="GO" id="GO:0034040">
    <property type="term" value="F:ATPase-coupled lipid transmembrane transporter activity"/>
    <property type="evidence" value="ECO:0007669"/>
    <property type="project" value="TreeGrafter"/>
</dbReference>
<dbReference type="GO" id="GO:0005524">
    <property type="term" value="F:ATP binding"/>
    <property type="evidence" value="ECO:0007669"/>
    <property type="project" value="UniProtKB-KW"/>
</dbReference>
<keyword evidence="1" id="KW-0547">Nucleotide-binding</keyword>
<evidence type="ECO:0000313" key="5">
    <source>
        <dbReference type="EMBL" id="KAG1768462.1"/>
    </source>
</evidence>
<dbReference type="AlphaFoldDB" id="A0A9P6ZJ55"/>
<keyword evidence="3" id="KW-0472">Membrane</keyword>
<keyword evidence="3" id="KW-0812">Transmembrane</keyword>
<dbReference type="Pfam" id="PF00005">
    <property type="entry name" value="ABC_tran"/>
    <property type="match status" value="1"/>
</dbReference>
<dbReference type="InterPro" id="IPR027417">
    <property type="entry name" value="P-loop_NTPase"/>
</dbReference>
<comment type="caution">
    <text evidence="5">The sequence shown here is derived from an EMBL/GenBank/DDBJ whole genome shotgun (WGS) entry which is preliminary data.</text>
</comment>
<dbReference type="SMART" id="SM00382">
    <property type="entry name" value="AAA"/>
    <property type="match status" value="1"/>
</dbReference>
<keyword evidence="3" id="KW-1133">Transmembrane helix</keyword>
<name>A0A9P6ZJ55_9AGAM</name>
<dbReference type="SUPFAM" id="SSF52540">
    <property type="entry name" value="P-loop containing nucleoside triphosphate hydrolases"/>
    <property type="match status" value="1"/>
</dbReference>
<dbReference type="Gene3D" id="3.40.50.300">
    <property type="entry name" value="P-loop containing nucleotide triphosphate hydrolases"/>
    <property type="match status" value="1"/>
</dbReference>
<evidence type="ECO:0000259" key="4">
    <source>
        <dbReference type="PROSITE" id="PS50893"/>
    </source>
</evidence>
<evidence type="ECO:0000256" key="2">
    <source>
        <dbReference type="ARBA" id="ARBA00022840"/>
    </source>
</evidence>
<feature type="domain" description="ABC transporter" evidence="4">
    <location>
        <begin position="427"/>
        <end position="709"/>
    </location>
</feature>
<dbReference type="InterPro" id="IPR039421">
    <property type="entry name" value="Type_1_exporter"/>
</dbReference>
<keyword evidence="5" id="KW-0378">Hydrolase</keyword>
<dbReference type="InterPro" id="IPR003593">
    <property type="entry name" value="AAA+_ATPase"/>
</dbReference>
<keyword evidence="2" id="KW-0067">ATP-binding</keyword>
<dbReference type="OrthoDB" id="6500128at2759"/>
<evidence type="ECO:0000256" key="3">
    <source>
        <dbReference type="SAM" id="Phobius"/>
    </source>
</evidence>
<sequence length="715" mass="80573">MKERPVKARTGEFDHQDARRFKHTRSGIWDLYEERQSNLPRIPVSSISETYTLIIQSVPHLVRMLKDVLGIRRCSMLLSAYLVVEVLASLIPAVSLWYSGQLLRLVESAMETRTVDTTVLVHFAVAHLICTAAMRFLGYTRSCIIPPLSLYIKQFYNERIFYPTASFDVPTFRTLESSRTLMEVRIASSHYGATSVAWQTIESSTDVAMMLSRLLSQLLILMTVMWEQQDGPLLVVLSFLQYILPWDSTGLAMVRSLVWAATTTNDDFIRMQGLINLVAGSSHRQELVAGNLGESVSAQFREAAQRVGHDAAVFPELKRFRSFKDCLSIAFILQETMYMLPQIVFTFRVLKNPMTTPISLASLILIKQVFQPFSNTNFLLSIPLSALANNLSEIRNLYEIENTQNKVVDGTEPFPENQQSLTSGISVEFRNVSFQYPGADRYALRDASFKIGAGQLCVVVGVNGSGKSTILKLISRTYDPTKGTILIDDRDIKTFRLADLRAAMSILFQDYTQFPLSMRENIGLGNPALAHDDDKVREAARLGGAEDFIDELPNGFDTYLDRPVCDYYGELPEGTTTLFGYPINSSHLSIIDDVHISGSLNLQISRGQVQRLAISRTFMRSLVSEIESSAGMLLFDEPSASLDPLAEHDLFERLRKLRGDKTMLFSTHRFGNLTQHADLILYIDETVQEKGTHDELMKKGAEYARIWNLQAKPFI</sequence>
<dbReference type="Proteomes" id="UP000714275">
    <property type="component" value="Unassembled WGS sequence"/>
</dbReference>
<evidence type="ECO:0000313" key="6">
    <source>
        <dbReference type="Proteomes" id="UP000714275"/>
    </source>
</evidence>
<organism evidence="5 6">
    <name type="scientific">Suillus placidus</name>
    <dbReference type="NCBI Taxonomy" id="48579"/>
    <lineage>
        <taxon>Eukaryota</taxon>
        <taxon>Fungi</taxon>
        <taxon>Dikarya</taxon>
        <taxon>Basidiomycota</taxon>
        <taxon>Agaricomycotina</taxon>
        <taxon>Agaricomycetes</taxon>
        <taxon>Agaricomycetidae</taxon>
        <taxon>Boletales</taxon>
        <taxon>Suillineae</taxon>
        <taxon>Suillaceae</taxon>
        <taxon>Suillus</taxon>
    </lineage>
</organism>
<dbReference type="PANTHER" id="PTHR24221:SF646">
    <property type="entry name" value="HAEMOLYSIN SECRETION ATP-BINDING PROTEIN"/>
    <property type="match status" value="1"/>
</dbReference>
<dbReference type="PROSITE" id="PS50893">
    <property type="entry name" value="ABC_TRANSPORTER_2"/>
    <property type="match status" value="1"/>
</dbReference>
<dbReference type="GO" id="GO:0016887">
    <property type="term" value="F:ATP hydrolysis activity"/>
    <property type="evidence" value="ECO:0007669"/>
    <property type="project" value="InterPro"/>
</dbReference>
<reference evidence="5" key="1">
    <citation type="journal article" date="2020" name="New Phytol.">
        <title>Comparative genomics reveals dynamic genome evolution in host specialist ectomycorrhizal fungi.</title>
        <authorList>
            <person name="Lofgren L.A."/>
            <person name="Nguyen N.H."/>
            <person name="Vilgalys R."/>
            <person name="Ruytinx J."/>
            <person name="Liao H.L."/>
            <person name="Branco S."/>
            <person name="Kuo A."/>
            <person name="LaButti K."/>
            <person name="Lipzen A."/>
            <person name="Andreopoulos W."/>
            <person name="Pangilinan J."/>
            <person name="Riley R."/>
            <person name="Hundley H."/>
            <person name="Na H."/>
            <person name="Barry K."/>
            <person name="Grigoriev I.V."/>
            <person name="Stajich J.E."/>
            <person name="Kennedy P.G."/>
        </authorList>
    </citation>
    <scope>NUCLEOTIDE SEQUENCE</scope>
    <source>
        <strain evidence="5">DOB743</strain>
    </source>
</reference>
<protein>
    <submittedName>
        <fullName evidence="5">P-loop containing nucleoside triphosphate hydrolase protein</fullName>
    </submittedName>
</protein>
<dbReference type="PANTHER" id="PTHR24221">
    <property type="entry name" value="ATP-BINDING CASSETTE SUB-FAMILY B"/>
    <property type="match status" value="1"/>
</dbReference>
<dbReference type="InterPro" id="IPR003439">
    <property type="entry name" value="ABC_transporter-like_ATP-bd"/>
</dbReference>
<gene>
    <name evidence="5" type="ORF">EV702DRAFT_1144781</name>
</gene>
<proteinExistence type="predicted"/>
<accession>A0A9P6ZJ55</accession>
<evidence type="ECO:0000256" key="1">
    <source>
        <dbReference type="ARBA" id="ARBA00022741"/>
    </source>
</evidence>
<keyword evidence="6" id="KW-1185">Reference proteome</keyword>